<proteinExistence type="predicted"/>
<reference evidence="1 2" key="1">
    <citation type="submission" date="2015-02" db="EMBL/GenBank/DDBJ databases">
        <title>Draft genome sequences of ten Microbacterium spp. with emphasis on heavy metal contaminated environments.</title>
        <authorList>
            <person name="Corretto E."/>
        </authorList>
    </citation>
    <scope>NUCLEOTIDE SEQUENCE [LARGE SCALE GENOMIC DNA]</scope>
    <source>
        <strain evidence="1 2">SA35</strain>
    </source>
</reference>
<organism evidence="1 2">
    <name type="scientific">Microbacterium hydrocarbonoxydans</name>
    <dbReference type="NCBI Taxonomy" id="273678"/>
    <lineage>
        <taxon>Bacteria</taxon>
        <taxon>Bacillati</taxon>
        <taxon>Actinomycetota</taxon>
        <taxon>Actinomycetes</taxon>
        <taxon>Micrococcales</taxon>
        <taxon>Microbacteriaceae</taxon>
        <taxon>Microbacterium</taxon>
    </lineage>
</organism>
<comment type="caution">
    <text evidence="1">The sequence shown here is derived from an EMBL/GenBank/DDBJ whole genome shotgun (WGS) entry which is preliminary data.</text>
</comment>
<evidence type="ECO:0000313" key="1">
    <source>
        <dbReference type="EMBL" id="KJL46462.1"/>
    </source>
</evidence>
<name>A0A0M2HPQ5_9MICO</name>
<dbReference type="RefSeq" id="WP_045259239.1">
    <property type="nucleotide sequence ID" value="NZ_CP158847.1"/>
</dbReference>
<evidence type="ECO:0000313" key="2">
    <source>
        <dbReference type="Proteomes" id="UP000033900"/>
    </source>
</evidence>
<dbReference type="AlphaFoldDB" id="A0A0M2HPQ5"/>
<gene>
    <name evidence="1" type="ORF">RS84_03098</name>
</gene>
<protein>
    <submittedName>
        <fullName evidence="1">Uncharacterized protein</fullName>
    </submittedName>
</protein>
<dbReference type="InterPro" id="IPR018561">
    <property type="entry name" value="AosR"/>
</dbReference>
<keyword evidence="2" id="KW-1185">Reference proteome</keyword>
<dbReference type="PATRIC" id="fig|273678.4.peg.3092"/>
<dbReference type="EMBL" id="JYJB01000010">
    <property type="protein sequence ID" value="KJL46462.1"/>
    <property type="molecule type" value="Genomic_DNA"/>
</dbReference>
<dbReference type="STRING" id="273678.RS84_03098"/>
<sequence length="164" mass="18196">MSAGIVQVRLAPAEELQLRHLIEDFRELIGAERDSADPAVARLTPSPYPGDSDAAHEFRAATEDDLLGRRDADAATVVAALASTEQELVTMAEEKLFAERERGIPVEDLDAWLRTLTALRLVIATRLGIDSEEHHDPDDARFGVYDWLGYRLELLIEAAEEQGF</sequence>
<dbReference type="Proteomes" id="UP000033900">
    <property type="component" value="Unassembled WGS sequence"/>
</dbReference>
<dbReference type="OrthoDB" id="3268479at2"/>
<accession>A0A0M2HPQ5</accession>
<dbReference type="Pfam" id="PF09438">
    <property type="entry name" value="DUF2017"/>
    <property type="match status" value="1"/>
</dbReference>